<feature type="compositionally biased region" description="Basic and acidic residues" evidence="1">
    <location>
        <begin position="168"/>
        <end position="179"/>
    </location>
</feature>
<feature type="region of interest" description="Disordered" evidence="1">
    <location>
        <begin position="120"/>
        <end position="179"/>
    </location>
</feature>
<dbReference type="Pfam" id="PF26130">
    <property type="entry name" value="PB1-like"/>
    <property type="match status" value="1"/>
</dbReference>
<gene>
    <name evidence="3" type="ORF">JCGZ_19835</name>
</gene>
<feature type="region of interest" description="Disordered" evidence="1">
    <location>
        <begin position="239"/>
        <end position="292"/>
    </location>
</feature>
<evidence type="ECO:0000256" key="1">
    <source>
        <dbReference type="SAM" id="MobiDB-lite"/>
    </source>
</evidence>
<feature type="domain" description="PB1-like" evidence="2">
    <location>
        <begin position="3"/>
        <end position="101"/>
    </location>
</feature>
<accession>A0A067JV27</accession>
<evidence type="ECO:0000313" key="4">
    <source>
        <dbReference type="Proteomes" id="UP000027138"/>
    </source>
</evidence>
<protein>
    <recommendedName>
        <fullName evidence="2">PB1-like domain-containing protein</fullName>
    </recommendedName>
</protein>
<feature type="compositionally biased region" description="Low complexity" evidence="1">
    <location>
        <begin position="239"/>
        <end position="252"/>
    </location>
</feature>
<dbReference type="EMBL" id="KK914806">
    <property type="protein sequence ID" value="KDP27712.1"/>
    <property type="molecule type" value="Genomic_DNA"/>
</dbReference>
<organism evidence="3 4">
    <name type="scientific">Jatropha curcas</name>
    <name type="common">Barbados nut</name>
    <dbReference type="NCBI Taxonomy" id="180498"/>
    <lineage>
        <taxon>Eukaryota</taxon>
        <taxon>Viridiplantae</taxon>
        <taxon>Streptophyta</taxon>
        <taxon>Embryophyta</taxon>
        <taxon>Tracheophyta</taxon>
        <taxon>Spermatophyta</taxon>
        <taxon>Magnoliopsida</taxon>
        <taxon>eudicotyledons</taxon>
        <taxon>Gunneridae</taxon>
        <taxon>Pentapetalae</taxon>
        <taxon>rosids</taxon>
        <taxon>fabids</taxon>
        <taxon>Malpighiales</taxon>
        <taxon>Euphorbiaceae</taxon>
        <taxon>Crotonoideae</taxon>
        <taxon>Jatropheae</taxon>
        <taxon>Jatropha</taxon>
    </lineage>
</organism>
<name>A0A067JV27_JATCU</name>
<dbReference type="InterPro" id="IPR058594">
    <property type="entry name" value="PB1-like_dom_pln"/>
</dbReference>
<dbReference type="Proteomes" id="UP000027138">
    <property type="component" value="Unassembled WGS sequence"/>
</dbReference>
<evidence type="ECO:0000313" key="3">
    <source>
        <dbReference type="EMBL" id="KDP27712.1"/>
    </source>
</evidence>
<keyword evidence="4" id="KW-1185">Reference proteome</keyword>
<sequence length="317" mass="33746">MVEKQINIRWVHRGTMVYEPHVRYIGGIEFLEEEVDIDRCSYFELVGKAEDFGYQNIAKVYHRWFITGETEVFSSLYNDEDVMFALNFIPDGGTIEVYVEHGIELAEVVEVDAKVAGTSRQEFGAGSHNTNKGVSDSSSEGESEAEYIPTKVEESSSSSDEDYEGDGDGERVGSDEGSDVNEKLISTREGLGNANGGVRFGSGNAVGCVGRGGHTAATVVVRGGHIVTGFVSRGIGNNSAGVGRRGSNNNAGVGNGGGNASVGLGRGRGNASGSARGRGRTSSNVQPPTLGRKRYVDKGDLLEWGVFINESIGLTKF</sequence>
<feature type="compositionally biased region" description="Gly residues" evidence="1">
    <location>
        <begin position="253"/>
        <end position="270"/>
    </location>
</feature>
<evidence type="ECO:0000259" key="2">
    <source>
        <dbReference type="Pfam" id="PF26130"/>
    </source>
</evidence>
<feature type="compositionally biased region" description="Low complexity" evidence="1">
    <location>
        <begin position="271"/>
        <end position="284"/>
    </location>
</feature>
<dbReference type="OrthoDB" id="1751576at2759"/>
<dbReference type="AlphaFoldDB" id="A0A067JV27"/>
<reference evidence="3 4" key="1">
    <citation type="journal article" date="2014" name="PLoS ONE">
        <title>Global Analysis of Gene Expression Profiles in Physic Nut (Jatropha curcas L.) Seedlings Exposed to Salt Stress.</title>
        <authorList>
            <person name="Zhang L."/>
            <person name="Zhang C."/>
            <person name="Wu P."/>
            <person name="Chen Y."/>
            <person name="Li M."/>
            <person name="Jiang H."/>
            <person name="Wu G."/>
        </authorList>
    </citation>
    <scope>NUCLEOTIDE SEQUENCE [LARGE SCALE GENOMIC DNA]</scope>
    <source>
        <strain evidence="4">cv. GZQX0401</strain>
        <tissue evidence="3">Young leaves</tissue>
    </source>
</reference>
<proteinExistence type="predicted"/>